<feature type="domain" description="AB hydrolase-1" evidence="1">
    <location>
        <begin position="59"/>
        <end position="297"/>
    </location>
</feature>
<dbReference type="AlphaFoldDB" id="A0A1A5YPV2"/>
<name>A0A1A5YPV2_9BACL</name>
<dbReference type="OrthoDB" id="1376138at2"/>
<sequence>MDRAKAYNQTETYWKQYQTFFSEEMKINEHNAPSEEWMVWNHVHVHLDRMAVPHAALKIILIHGAGGNGRMLAPYARMLQNYGYEVVSPDLPPYGLSYADSIKALDYQLWINIINELINRELEKDGKPVILLGTSIGGMLAYHAAVQSKRVKGLIATTFVDTSDVKVRDQLAPNKLISRAGKMIMDKFSYLLDSFPISIKHVSRMNLITNNDALTKLIMNDKQAAGVQIPLRLLRTFLNRKPILKPEEFDCCPVLLVHPQVDPKTPFSYSKSFYDKIKGKKECVILEGAGHFPIEQPGLEQMGAAVLSFLKTIEEGLAKNGGRCV</sequence>
<dbReference type="InterPro" id="IPR029058">
    <property type="entry name" value="AB_hydrolase_fold"/>
</dbReference>
<dbReference type="PANTHER" id="PTHR43689">
    <property type="entry name" value="HYDROLASE"/>
    <property type="match status" value="1"/>
</dbReference>
<dbReference type="STRING" id="1844972.A7K91_22530"/>
<dbReference type="SUPFAM" id="SSF53474">
    <property type="entry name" value="alpha/beta-Hydrolases"/>
    <property type="match status" value="1"/>
</dbReference>
<reference evidence="2 3" key="1">
    <citation type="submission" date="2016-05" db="EMBL/GenBank/DDBJ databases">
        <title>Paenibacillus oryzae. sp. nov., isolated from the rice root.</title>
        <authorList>
            <person name="Zhang J."/>
            <person name="Zhang X."/>
        </authorList>
    </citation>
    <scope>NUCLEOTIDE SEQUENCE [LARGE SCALE GENOMIC DNA]</scope>
    <source>
        <strain evidence="2 3">1DrF-4</strain>
    </source>
</reference>
<dbReference type="EMBL" id="LYPA01000032">
    <property type="protein sequence ID" value="OBR67656.1"/>
    <property type="molecule type" value="Genomic_DNA"/>
</dbReference>
<dbReference type="PANTHER" id="PTHR43689:SF8">
    <property type="entry name" value="ALPHA_BETA-HYDROLASES SUPERFAMILY PROTEIN"/>
    <property type="match status" value="1"/>
</dbReference>
<dbReference type="Proteomes" id="UP000092024">
    <property type="component" value="Unassembled WGS sequence"/>
</dbReference>
<proteinExistence type="predicted"/>
<comment type="caution">
    <text evidence="2">The sequence shown here is derived from an EMBL/GenBank/DDBJ whole genome shotgun (WGS) entry which is preliminary data.</text>
</comment>
<evidence type="ECO:0000259" key="1">
    <source>
        <dbReference type="Pfam" id="PF12697"/>
    </source>
</evidence>
<dbReference type="Pfam" id="PF12697">
    <property type="entry name" value="Abhydrolase_6"/>
    <property type="match status" value="1"/>
</dbReference>
<evidence type="ECO:0000313" key="2">
    <source>
        <dbReference type="EMBL" id="OBR67656.1"/>
    </source>
</evidence>
<gene>
    <name evidence="2" type="ORF">A7K91_22530</name>
</gene>
<protein>
    <submittedName>
        <fullName evidence="2">Thioesterase</fullName>
    </submittedName>
</protein>
<dbReference type="RefSeq" id="WP_068680543.1">
    <property type="nucleotide sequence ID" value="NZ_LYPA01000032.1"/>
</dbReference>
<dbReference type="InterPro" id="IPR000073">
    <property type="entry name" value="AB_hydrolase_1"/>
</dbReference>
<accession>A0A1A5YPV2</accession>
<organism evidence="2 3">
    <name type="scientific">Paenibacillus oryzae</name>
    <dbReference type="NCBI Taxonomy" id="1844972"/>
    <lineage>
        <taxon>Bacteria</taxon>
        <taxon>Bacillati</taxon>
        <taxon>Bacillota</taxon>
        <taxon>Bacilli</taxon>
        <taxon>Bacillales</taxon>
        <taxon>Paenibacillaceae</taxon>
        <taxon>Paenibacillus</taxon>
    </lineage>
</organism>
<dbReference type="Gene3D" id="3.40.50.1820">
    <property type="entry name" value="alpha/beta hydrolase"/>
    <property type="match status" value="1"/>
</dbReference>
<keyword evidence="3" id="KW-1185">Reference proteome</keyword>
<evidence type="ECO:0000313" key="3">
    <source>
        <dbReference type="Proteomes" id="UP000092024"/>
    </source>
</evidence>